<evidence type="ECO:0000256" key="7">
    <source>
        <dbReference type="ARBA" id="ARBA00023285"/>
    </source>
</evidence>
<dbReference type="Pfam" id="PF01546">
    <property type="entry name" value="Peptidase_M20"/>
    <property type="match status" value="1"/>
</dbReference>
<dbReference type="NCBIfam" id="TIGR01910">
    <property type="entry name" value="DapE-ArgE"/>
    <property type="match status" value="1"/>
</dbReference>
<comment type="similarity">
    <text evidence="3">Belongs to the peptidase M20A family.</text>
</comment>
<protein>
    <submittedName>
        <fullName evidence="9">Succinyl-diaminopimelate desuccinylase</fullName>
    </submittedName>
</protein>
<evidence type="ECO:0000256" key="6">
    <source>
        <dbReference type="ARBA" id="ARBA00022833"/>
    </source>
</evidence>
<reference evidence="10" key="1">
    <citation type="submission" date="2018-12" db="EMBL/GenBank/DDBJ databases">
        <title>Tengunoibacter tsumagoiensis gen. nov., sp. nov., Dictyobacter kobayashii sp. nov., D. alpinus sp. nov., and D. joshuensis sp. nov. and description of Dictyobacteraceae fam. nov. within the order Ktedonobacterales isolated from Tengu-no-mugimeshi.</title>
        <authorList>
            <person name="Wang C.M."/>
            <person name="Zheng Y."/>
            <person name="Sakai Y."/>
            <person name="Toyoda A."/>
            <person name="Minakuchi Y."/>
            <person name="Abe K."/>
            <person name="Yokota A."/>
            <person name="Yabe S."/>
        </authorList>
    </citation>
    <scope>NUCLEOTIDE SEQUENCE [LARGE SCALE GENOMIC DNA]</scope>
    <source>
        <strain evidence="10">Uno16</strain>
    </source>
</reference>
<dbReference type="PANTHER" id="PTHR43808">
    <property type="entry name" value="ACETYLORNITHINE DEACETYLASE"/>
    <property type="match status" value="1"/>
</dbReference>
<proteinExistence type="inferred from homology"/>
<gene>
    <name evidence="9" type="ORF">KDA_53330</name>
</gene>
<dbReference type="PANTHER" id="PTHR43808:SF32">
    <property type="entry name" value="ARGE_DAPE-RELATED DEACYLASE"/>
    <property type="match status" value="1"/>
</dbReference>
<dbReference type="InterPro" id="IPR002933">
    <property type="entry name" value="Peptidase_M20"/>
</dbReference>
<feature type="domain" description="Peptidase M20 dimerisation" evidence="8">
    <location>
        <begin position="211"/>
        <end position="321"/>
    </location>
</feature>
<dbReference type="InterPro" id="IPR036264">
    <property type="entry name" value="Bact_exopeptidase_dim_dom"/>
</dbReference>
<dbReference type="GO" id="GO:0016787">
    <property type="term" value="F:hydrolase activity"/>
    <property type="evidence" value="ECO:0007669"/>
    <property type="project" value="UniProtKB-KW"/>
</dbReference>
<keyword evidence="6" id="KW-0862">Zinc</keyword>
<evidence type="ECO:0000256" key="3">
    <source>
        <dbReference type="ARBA" id="ARBA00006247"/>
    </source>
</evidence>
<keyword evidence="4" id="KW-0479">Metal-binding</keyword>
<dbReference type="RefSeq" id="WP_126630039.1">
    <property type="nucleotide sequence ID" value="NZ_BIFT01000002.1"/>
</dbReference>
<evidence type="ECO:0000313" key="10">
    <source>
        <dbReference type="Proteomes" id="UP000287171"/>
    </source>
</evidence>
<evidence type="ECO:0000256" key="1">
    <source>
        <dbReference type="ARBA" id="ARBA00001941"/>
    </source>
</evidence>
<evidence type="ECO:0000256" key="4">
    <source>
        <dbReference type="ARBA" id="ARBA00022723"/>
    </source>
</evidence>
<dbReference type="SUPFAM" id="SSF53187">
    <property type="entry name" value="Zn-dependent exopeptidases"/>
    <property type="match status" value="1"/>
</dbReference>
<dbReference type="InterPro" id="IPR010182">
    <property type="entry name" value="ArgE/DapE"/>
</dbReference>
<keyword evidence="7" id="KW-0170">Cobalt</keyword>
<keyword evidence="10" id="KW-1185">Reference proteome</keyword>
<comment type="cofactor">
    <cofactor evidence="2">
        <name>Zn(2+)</name>
        <dbReference type="ChEBI" id="CHEBI:29105"/>
    </cofactor>
</comment>
<keyword evidence="5" id="KW-0378">Hydrolase</keyword>
<comment type="caution">
    <text evidence="9">The sequence shown here is derived from an EMBL/GenBank/DDBJ whole genome shotgun (WGS) entry which is preliminary data.</text>
</comment>
<evidence type="ECO:0000313" key="9">
    <source>
        <dbReference type="EMBL" id="GCE29849.1"/>
    </source>
</evidence>
<comment type="cofactor">
    <cofactor evidence="1">
        <name>Co(2+)</name>
        <dbReference type="ChEBI" id="CHEBI:48828"/>
    </cofactor>
</comment>
<dbReference type="Gene3D" id="3.40.630.10">
    <property type="entry name" value="Zn peptidases"/>
    <property type="match status" value="1"/>
</dbReference>
<dbReference type="SUPFAM" id="SSF55031">
    <property type="entry name" value="Bacterial exopeptidase dimerisation domain"/>
    <property type="match status" value="1"/>
</dbReference>
<dbReference type="GO" id="GO:0046872">
    <property type="term" value="F:metal ion binding"/>
    <property type="evidence" value="ECO:0007669"/>
    <property type="project" value="UniProtKB-KW"/>
</dbReference>
<dbReference type="Pfam" id="PF07687">
    <property type="entry name" value="M20_dimer"/>
    <property type="match status" value="1"/>
</dbReference>
<evidence type="ECO:0000259" key="8">
    <source>
        <dbReference type="Pfam" id="PF07687"/>
    </source>
</evidence>
<evidence type="ECO:0000256" key="2">
    <source>
        <dbReference type="ARBA" id="ARBA00001947"/>
    </source>
</evidence>
<dbReference type="Proteomes" id="UP000287171">
    <property type="component" value="Unassembled WGS sequence"/>
</dbReference>
<dbReference type="OrthoDB" id="9792335at2"/>
<dbReference type="EMBL" id="BIFT01000002">
    <property type="protein sequence ID" value="GCE29849.1"/>
    <property type="molecule type" value="Genomic_DNA"/>
</dbReference>
<dbReference type="InterPro" id="IPR011650">
    <property type="entry name" value="Peptidase_M20_dimer"/>
</dbReference>
<accession>A0A402BEU4</accession>
<dbReference type="AlphaFoldDB" id="A0A402BEU4"/>
<name>A0A402BEU4_9CHLR</name>
<dbReference type="InterPro" id="IPR050072">
    <property type="entry name" value="Peptidase_M20A"/>
</dbReference>
<dbReference type="Gene3D" id="3.30.70.360">
    <property type="match status" value="1"/>
</dbReference>
<evidence type="ECO:0000256" key="5">
    <source>
        <dbReference type="ARBA" id="ARBA00022801"/>
    </source>
</evidence>
<sequence>MPDILRPEDKQAIIQTADSLIEEAVDFLQGMLRIPSVNPPGAAYPECASYIGERLEALGYQVEYIALSAAENAELAPYGEGLPRTNVFGRLPGLPSSPVIHFNGHMDVVPVGMGWSTAPFGGEVRAGRVYGRGAADMKGGIAAQVYAVEAIRRAGLQLQGTVEQSGVVDEESTGNRNAGMGLLVEQGLIAPERTTYIVITEPLNVDNICLGHRGAIWGEIQTFGRQSHGSTPAQGVNALEHMAGFIDEVARCLMPQLRQRQNRYPVVPATANTASLSFNVIQGGTHVNSVPDSCSVAFDRRLVTDETLADARQELWNILEGRAQIVPGFRYEYKERYAAAPTWVSADTPLVQSFTSAIQHILGRTPGYVCSPGTDDQRFVVQNAGIEQCIIYGPGEITQAHIVDESLAIADLLASIKIMAIATAELLGVQKGD</sequence>
<organism evidence="9 10">
    <name type="scientific">Dictyobacter alpinus</name>
    <dbReference type="NCBI Taxonomy" id="2014873"/>
    <lineage>
        <taxon>Bacteria</taxon>
        <taxon>Bacillati</taxon>
        <taxon>Chloroflexota</taxon>
        <taxon>Ktedonobacteria</taxon>
        <taxon>Ktedonobacterales</taxon>
        <taxon>Dictyobacteraceae</taxon>
        <taxon>Dictyobacter</taxon>
    </lineage>
</organism>